<dbReference type="InterPro" id="IPR036291">
    <property type="entry name" value="NAD(P)-bd_dom_sf"/>
</dbReference>
<evidence type="ECO:0000313" key="5">
    <source>
        <dbReference type="Proteomes" id="UP000184346"/>
    </source>
</evidence>
<dbReference type="EMBL" id="FQUJ01000023">
    <property type="protein sequence ID" value="SHF79709.1"/>
    <property type="molecule type" value="Genomic_DNA"/>
</dbReference>
<dbReference type="AlphaFoldDB" id="A0A1M5EKE0"/>
<proteinExistence type="inferred from homology"/>
<feature type="domain" description="Ketoreductase" evidence="3">
    <location>
        <begin position="6"/>
        <end position="200"/>
    </location>
</feature>
<dbReference type="InterPro" id="IPR020904">
    <property type="entry name" value="Sc_DH/Rdtase_CS"/>
</dbReference>
<dbReference type="RefSeq" id="WP_072825407.1">
    <property type="nucleotide sequence ID" value="NZ_FQUJ01000023.1"/>
</dbReference>
<evidence type="ECO:0000259" key="3">
    <source>
        <dbReference type="SMART" id="SM00822"/>
    </source>
</evidence>
<dbReference type="PRINTS" id="PR00080">
    <property type="entry name" value="SDRFAMILY"/>
</dbReference>
<dbReference type="PANTHER" id="PTHR43658:SF8">
    <property type="entry name" value="17-BETA-HYDROXYSTEROID DEHYDROGENASE 14-RELATED"/>
    <property type="match status" value="1"/>
</dbReference>
<dbReference type="Proteomes" id="UP000184346">
    <property type="component" value="Unassembled WGS sequence"/>
</dbReference>
<keyword evidence="2" id="KW-0560">Oxidoreductase</keyword>
<dbReference type="SMART" id="SM00822">
    <property type="entry name" value="PKS_KR"/>
    <property type="match status" value="1"/>
</dbReference>
<dbReference type="PROSITE" id="PS00061">
    <property type="entry name" value="ADH_SHORT"/>
    <property type="match status" value="1"/>
</dbReference>
<dbReference type="Gene3D" id="3.40.50.720">
    <property type="entry name" value="NAD(P)-binding Rossmann-like Domain"/>
    <property type="match status" value="1"/>
</dbReference>
<dbReference type="GO" id="GO:0016491">
    <property type="term" value="F:oxidoreductase activity"/>
    <property type="evidence" value="ECO:0007669"/>
    <property type="project" value="UniProtKB-KW"/>
</dbReference>
<dbReference type="FunFam" id="3.40.50.720:FF:000173">
    <property type="entry name" value="3-oxoacyl-[acyl-carrier protein] reductase"/>
    <property type="match status" value="1"/>
</dbReference>
<dbReference type="Pfam" id="PF13561">
    <property type="entry name" value="adh_short_C2"/>
    <property type="match status" value="1"/>
</dbReference>
<dbReference type="STRING" id="1121942.SAMN02745148_03553"/>
<dbReference type="InterPro" id="IPR002347">
    <property type="entry name" value="SDR_fam"/>
</dbReference>
<dbReference type="NCBIfam" id="NF006072">
    <property type="entry name" value="PRK08217.1"/>
    <property type="match status" value="1"/>
</dbReference>
<evidence type="ECO:0000256" key="1">
    <source>
        <dbReference type="ARBA" id="ARBA00006484"/>
    </source>
</evidence>
<comment type="similarity">
    <text evidence="1">Belongs to the short-chain dehydrogenases/reductases (SDR) family.</text>
</comment>
<dbReference type="OrthoDB" id="9804774at2"/>
<accession>A0A1M5EKE0</accession>
<keyword evidence="5" id="KW-1185">Reference proteome</keyword>
<name>A0A1M5EKE0_9GAMM</name>
<dbReference type="PRINTS" id="PR00081">
    <property type="entry name" value="GDHRDH"/>
</dbReference>
<sequence>MQLKDSVIAITGAAGGLGRAMAVRLARCGAKTALLDMDEEGLEQTREQCEQAGATSRGYPLDITQEDQVVACFQKLIEDFGGLHGIINNAGVTADGLLVKAKDGKVEKKLSLEDWDKVSKIDMRGVFLCAREAAARMIEHVDAEAPEVRGVILNISSISRSGNVGQTNYAAAKSGVEAMTVTWANELSRHGIRVAAIAPGFCETAMVEKMPRKALDKLKASIPFQRLGKPEEIAHAAQFVMENDYFHGRVLEVDGGLRL</sequence>
<dbReference type="SUPFAM" id="SSF51735">
    <property type="entry name" value="NAD(P)-binding Rossmann-fold domains"/>
    <property type="match status" value="1"/>
</dbReference>
<organism evidence="4 5">
    <name type="scientific">Modicisalibacter ilicicola DSM 19980</name>
    <dbReference type="NCBI Taxonomy" id="1121942"/>
    <lineage>
        <taxon>Bacteria</taxon>
        <taxon>Pseudomonadati</taxon>
        <taxon>Pseudomonadota</taxon>
        <taxon>Gammaproteobacteria</taxon>
        <taxon>Oceanospirillales</taxon>
        <taxon>Halomonadaceae</taxon>
        <taxon>Modicisalibacter</taxon>
    </lineage>
</organism>
<evidence type="ECO:0000256" key="2">
    <source>
        <dbReference type="ARBA" id="ARBA00023002"/>
    </source>
</evidence>
<dbReference type="PANTHER" id="PTHR43658">
    <property type="entry name" value="SHORT-CHAIN DEHYDROGENASE/REDUCTASE"/>
    <property type="match status" value="1"/>
</dbReference>
<gene>
    <name evidence="4" type="ORF">SAMN02745148_03553</name>
</gene>
<protein>
    <submittedName>
        <fullName evidence="4">3-oxoacyl-[acyl-carrier protein] reductase</fullName>
    </submittedName>
</protein>
<evidence type="ECO:0000313" key="4">
    <source>
        <dbReference type="EMBL" id="SHF79709.1"/>
    </source>
</evidence>
<dbReference type="InterPro" id="IPR057326">
    <property type="entry name" value="KR_dom"/>
</dbReference>
<reference evidence="4 5" key="1">
    <citation type="submission" date="2016-11" db="EMBL/GenBank/DDBJ databases">
        <authorList>
            <person name="Jaros S."/>
            <person name="Januszkiewicz K."/>
            <person name="Wedrychowicz H."/>
        </authorList>
    </citation>
    <scope>NUCLEOTIDE SEQUENCE [LARGE SCALE GENOMIC DNA]</scope>
    <source>
        <strain evidence="4 5">DSM 19980</strain>
    </source>
</reference>